<feature type="active site" description="Proton donor" evidence="6">
    <location>
        <position position="216"/>
    </location>
</feature>
<dbReference type="SUPFAM" id="SSF75005">
    <property type="entry name" value="Arabinanase/levansucrase/invertase"/>
    <property type="match status" value="1"/>
</dbReference>
<dbReference type="PANTHER" id="PTHR43817:SF1">
    <property type="entry name" value="HYDROLASE, FAMILY 43, PUTATIVE (AFU_ORTHOLOGUE AFUA_3G01660)-RELATED"/>
    <property type="match status" value="1"/>
</dbReference>
<dbReference type="AlphaFoldDB" id="A0A7S8IFW3"/>
<evidence type="ECO:0000313" key="11">
    <source>
        <dbReference type="Proteomes" id="UP000594468"/>
    </source>
</evidence>
<dbReference type="GO" id="GO:0005975">
    <property type="term" value="P:carbohydrate metabolic process"/>
    <property type="evidence" value="ECO:0007669"/>
    <property type="project" value="InterPro"/>
</dbReference>
<evidence type="ECO:0000256" key="8">
    <source>
        <dbReference type="RuleBase" id="RU361187"/>
    </source>
</evidence>
<feature type="domain" description="LamG-like jellyroll fold" evidence="9">
    <location>
        <begin position="386"/>
        <end position="521"/>
    </location>
</feature>
<keyword evidence="5 8" id="KW-0326">Glycosidase</keyword>
<sequence length="531" mass="57362">MLFSRRVVILLFLGFSFILPRMEVSAIECVFNNPIIAQGQDPSVVYQDGYYYLVQSNGGQLTIAKSSTITGLGYATPVGVFSPPSGEPYSHDMWAPELVYIDGNWYIYVAATNSPGANATHRMYVLQADTDDPQGTWTVKGKVYDPAADKWAIDGTVFEYQDQLYMVWSGWPGDTGDFPQNLYIAEMSDPLTLSSGRYLISEPEEPWEMSVAALQEGPEAFIHEGQLSIVYSADASWTTAYKLGLLKLVGDDPLDAASWEKVGPIFSQYEGDGGAVYGPGHNSMPIPSPDGTESWNIYHAKTVATDGWADRAIFIQRFTWNEDGTPNLGEPIPSSVSQELPAGEFCGSVAAGADLLASPEAYPEDGVFDLEGDFVDTGVSWINTQASFSVAASVRLGQTGTRAAIISQEGGISSHFILGYTGEHFALTLFDGFSRELASAVSEVTPDADQWYHLVGVYDVAAHEIRLYIDGELAASTVATESWHAPGNTIIGAAKVSTQRVDPFTGAIQDIELFSGALDTDEIQALAEASS</sequence>
<dbReference type="RefSeq" id="WP_195171420.1">
    <property type="nucleotide sequence ID" value="NZ_CP062983.1"/>
</dbReference>
<evidence type="ECO:0000256" key="7">
    <source>
        <dbReference type="PIRSR" id="PIRSR606710-2"/>
    </source>
</evidence>
<evidence type="ECO:0000256" key="4">
    <source>
        <dbReference type="ARBA" id="ARBA00023157"/>
    </source>
</evidence>
<evidence type="ECO:0000259" key="9">
    <source>
        <dbReference type="SMART" id="SM00560"/>
    </source>
</evidence>
<keyword evidence="4" id="KW-1015">Disulfide bond</keyword>
<dbReference type="PANTHER" id="PTHR43817">
    <property type="entry name" value="GLYCOSYL HYDROLASE"/>
    <property type="match status" value="1"/>
</dbReference>
<evidence type="ECO:0000256" key="3">
    <source>
        <dbReference type="ARBA" id="ARBA00022801"/>
    </source>
</evidence>
<dbReference type="InterPro" id="IPR023296">
    <property type="entry name" value="Glyco_hydro_beta-prop_sf"/>
</dbReference>
<dbReference type="CDD" id="cd18820">
    <property type="entry name" value="GH43_LbAraf43-like"/>
    <property type="match status" value="1"/>
</dbReference>
<evidence type="ECO:0000256" key="2">
    <source>
        <dbReference type="ARBA" id="ARBA00022729"/>
    </source>
</evidence>
<reference evidence="10 11" key="1">
    <citation type="submission" date="2020-02" db="EMBL/GenBank/DDBJ databases">
        <authorList>
            <person name="Zheng R.K."/>
            <person name="Sun C.M."/>
        </authorList>
    </citation>
    <scope>NUCLEOTIDE SEQUENCE [LARGE SCALE GENOMIC DNA]</scope>
    <source>
        <strain evidence="11">rifampicinis</strain>
    </source>
</reference>
<dbReference type="EMBL" id="CP062983">
    <property type="protein sequence ID" value="QPC83353.1"/>
    <property type="molecule type" value="Genomic_DNA"/>
</dbReference>
<feature type="active site" description="Proton acceptor" evidence="6">
    <location>
        <position position="41"/>
    </location>
</feature>
<keyword evidence="11" id="KW-1185">Reference proteome</keyword>
<evidence type="ECO:0000256" key="5">
    <source>
        <dbReference type="ARBA" id="ARBA00023295"/>
    </source>
</evidence>
<evidence type="ECO:0000313" key="10">
    <source>
        <dbReference type="EMBL" id="QPC83353.1"/>
    </source>
</evidence>
<dbReference type="InterPro" id="IPR013320">
    <property type="entry name" value="ConA-like_dom_sf"/>
</dbReference>
<proteinExistence type="inferred from homology"/>
<dbReference type="InterPro" id="IPR006558">
    <property type="entry name" value="LamG-like"/>
</dbReference>
<dbReference type="Gene3D" id="2.60.120.200">
    <property type="match status" value="1"/>
</dbReference>
<dbReference type="Pfam" id="PF04616">
    <property type="entry name" value="Glyco_hydro_43"/>
    <property type="match status" value="1"/>
</dbReference>
<evidence type="ECO:0000256" key="6">
    <source>
        <dbReference type="PIRSR" id="PIRSR606710-1"/>
    </source>
</evidence>
<accession>A0A7S8IFW3</accession>
<dbReference type="Proteomes" id="UP000594468">
    <property type="component" value="Chromosome"/>
</dbReference>
<dbReference type="SMART" id="SM00560">
    <property type="entry name" value="LamGL"/>
    <property type="match status" value="1"/>
</dbReference>
<dbReference type="SUPFAM" id="SSF49899">
    <property type="entry name" value="Concanavalin A-like lectins/glucanases"/>
    <property type="match status" value="1"/>
</dbReference>
<keyword evidence="3 8" id="KW-0378">Hydrolase</keyword>
<dbReference type="InterPro" id="IPR006710">
    <property type="entry name" value="Glyco_hydro_43"/>
</dbReference>
<dbReference type="GO" id="GO:0004553">
    <property type="term" value="F:hydrolase activity, hydrolyzing O-glycosyl compounds"/>
    <property type="evidence" value="ECO:0007669"/>
    <property type="project" value="InterPro"/>
</dbReference>
<feature type="site" description="Important for catalytic activity, responsible for pKa modulation of the active site Glu and correct orientation of both the proton donor and substrate" evidence="7">
    <location>
        <position position="154"/>
    </location>
</feature>
<protein>
    <submittedName>
        <fullName evidence="10">Family 43 glycosylhydrolase</fullName>
    </submittedName>
</protein>
<comment type="similarity">
    <text evidence="1 8">Belongs to the glycosyl hydrolase 43 family.</text>
</comment>
<gene>
    <name evidence="10" type="ORF">G4Y79_02945</name>
</gene>
<organism evidence="10 11">
    <name type="scientific">Phototrophicus methaneseepsis</name>
    <dbReference type="NCBI Taxonomy" id="2710758"/>
    <lineage>
        <taxon>Bacteria</taxon>
        <taxon>Bacillati</taxon>
        <taxon>Chloroflexota</taxon>
        <taxon>Candidatus Thermofontia</taxon>
        <taxon>Phototrophicales</taxon>
        <taxon>Phototrophicaceae</taxon>
        <taxon>Phototrophicus</taxon>
    </lineage>
</organism>
<dbReference type="Pfam" id="PF13385">
    <property type="entry name" value="Laminin_G_3"/>
    <property type="match status" value="1"/>
</dbReference>
<name>A0A7S8IFW3_9CHLR</name>
<evidence type="ECO:0000256" key="1">
    <source>
        <dbReference type="ARBA" id="ARBA00009865"/>
    </source>
</evidence>
<dbReference type="KEGG" id="pmet:G4Y79_02945"/>
<dbReference type="Gene3D" id="2.115.10.20">
    <property type="entry name" value="Glycosyl hydrolase domain, family 43"/>
    <property type="match status" value="1"/>
</dbReference>
<keyword evidence="2" id="KW-0732">Signal</keyword>